<dbReference type="AlphaFoldDB" id="A0A2K9LM88"/>
<sequence length="169" mass="20087">MNGDSVDWLPPLVLMGDSGGVWEAYLDIVYHFFVADFVDSKPLYMGRRLGLKRHPVIDGKEATFWHMTSEGEVEADRTPDFRRMERIRWPKPVIENTDERQDAPVVKVWRNVRGKNETRILIWVETEQYLVVLADRGDYILPWTAYQVTRSHQQRKLQKEYEKYWESKA</sequence>
<dbReference type="EMBL" id="CP022684">
    <property type="protein sequence ID" value="AUM13479.1"/>
    <property type="molecule type" value="Genomic_DNA"/>
</dbReference>
<protein>
    <submittedName>
        <fullName evidence="1">Uncharacterized protein</fullName>
    </submittedName>
</protein>
<name>A0A2K9LM88_9GAMM</name>
<accession>A0A2K9LM88</accession>
<reference evidence="2" key="1">
    <citation type="submission" date="2017-08" db="EMBL/GenBank/DDBJ databases">
        <title>Direct submision.</title>
        <authorList>
            <person name="Kim S.-J."/>
            <person name="Rhee S.-K."/>
        </authorList>
    </citation>
    <scope>NUCLEOTIDE SEQUENCE [LARGE SCALE GENOMIC DNA]</scope>
    <source>
        <strain evidence="2">GI5</strain>
    </source>
</reference>
<gene>
    <name evidence="1" type="ORF">Kalk_14065</name>
</gene>
<dbReference type="Proteomes" id="UP000235116">
    <property type="component" value="Chromosome"/>
</dbReference>
<evidence type="ECO:0000313" key="2">
    <source>
        <dbReference type="Proteomes" id="UP000235116"/>
    </source>
</evidence>
<dbReference type="RefSeq" id="WP_101894855.1">
    <property type="nucleotide sequence ID" value="NZ_CP022684.1"/>
</dbReference>
<dbReference type="KEGG" id="kak:Kalk_14065"/>
<evidence type="ECO:0000313" key="1">
    <source>
        <dbReference type="EMBL" id="AUM13479.1"/>
    </source>
</evidence>
<keyword evidence="2" id="KW-1185">Reference proteome</keyword>
<dbReference type="OrthoDB" id="7868987at2"/>
<proteinExistence type="predicted"/>
<organism evidence="1 2">
    <name type="scientific">Ketobacter alkanivorans</name>
    <dbReference type="NCBI Taxonomy" id="1917421"/>
    <lineage>
        <taxon>Bacteria</taxon>
        <taxon>Pseudomonadati</taxon>
        <taxon>Pseudomonadota</taxon>
        <taxon>Gammaproteobacteria</taxon>
        <taxon>Pseudomonadales</taxon>
        <taxon>Ketobacteraceae</taxon>
        <taxon>Ketobacter</taxon>
    </lineage>
</organism>